<dbReference type="PANTHER" id="PTHR12203">
    <property type="entry name" value="KDEL LYS-ASP-GLU-LEU CONTAINING - RELATED"/>
    <property type="match status" value="1"/>
</dbReference>
<evidence type="ECO:0000313" key="7">
    <source>
        <dbReference type="EMBL" id="PSK60789.1"/>
    </source>
</evidence>
<dbReference type="Proteomes" id="UP000243723">
    <property type="component" value="Unassembled WGS sequence"/>
</dbReference>
<keyword evidence="4" id="KW-0472">Membrane</keyword>
<dbReference type="PANTHER" id="PTHR12203:SF35">
    <property type="entry name" value="PROTEIN O-GLUCOSYLTRANSFERASE 1"/>
    <property type="match status" value="1"/>
</dbReference>
<evidence type="ECO:0000256" key="5">
    <source>
        <dbReference type="SAM" id="SignalP"/>
    </source>
</evidence>
<feature type="transmembrane region" description="Helical" evidence="4">
    <location>
        <begin position="399"/>
        <end position="419"/>
    </location>
</feature>
<feature type="transmembrane region" description="Helical" evidence="4">
    <location>
        <begin position="529"/>
        <end position="547"/>
    </location>
</feature>
<dbReference type="OrthoDB" id="541052at2759"/>
<comment type="similarity">
    <text evidence="1">Belongs to the glycosyltransferase 90 family.</text>
</comment>
<reference evidence="7 8" key="1">
    <citation type="submission" date="2017-05" db="EMBL/GenBank/DDBJ databases">
        <title>Draft genome sequence of Elsinoe australis.</title>
        <authorList>
            <person name="Cheng Q."/>
        </authorList>
    </citation>
    <scope>NUCLEOTIDE SEQUENCE [LARGE SCALE GENOMIC DNA]</scope>
    <source>
        <strain evidence="7 8">NL1</strain>
    </source>
</reference>
<dbReference type="InterPro" id="IPR006598">
    <property type="entry name" value="CAP10"/>
</dbReference>
<feature type="transmembrane region" description="Helical" evidence="4">
    <location>
        <begin position="244"/>
        <end position="262"/>
    </location>
</feature>
<comment type="caution">
    <text evidence="7">The sequence shown here is derived from an EMBL/GenBank/DDBJ whole genome shotgun (WGS) entry which is preliminary data.</text>
</comment>
<feature type="transmembrane region" description="Helical" evidence="4">
    <location>
        <begin position="319"/>
        <end position="339"/>
    </location>
</feature>
<dbReference type="InterPro" id="IPR051091">
    <property type="entry name" value="O-Glucosyltr/Glycosyltrsf_90"/>
</dbReference>
<organism evidence="7 8">
    <name type="scientific">Elsinoe australis</name>
    <dbReference type="NCBI Taxonomy" id="40998"/>
    <lineage>
        <taxon>Eukaryota</taxon>
        <taxon>Fungi</taxon>
        <taxon>Dikarya</taxon>
        <taxon>Ascomycota</taxon>
        <taxon>Pezizomycotina</taxon>
        <taxon>Dothideomycetes</taxon>
        <taxon>Dothideomycetidae</taxon>
        <taxon>Myriangiales</taxon>
        <taxon>Elsinoaceae</taxon>
        <taxon>Elsinoe</taxon>
    </lineage>
</organism>
<feature type="compositionally biased region" description="Basic and acidic residues" evidence="3">
    <location>
        <begin position="701"/>
        <end position="718"/>
    </location>
</feature>
<evidence type="ECO:0000256" key="3">
    <source>
        <dbReference type="SAM" id="MobiDB-lite"/>
    </source>
</evidence>
<protein>
    <recommendedName>
        <fullName evidence="6">Glycosyl transferase CAP10 domain-containing protein</fullName>
    </recommendedName>
</protein>
<name>A0A2P8AK25_9PEZI</name>
<dbReference type="AlphaFoldDB" id="A0A2P8AK25"/>
<dbReference type="SMART" id="SM00672">
    <property type="entry name" value="CAP10"/>
    <property type="match status" value="1"/>
</dbReference>
<keyword evidence="4" id="KW-0812">Transmembrane</keyword>
<evidence type="ECO:0000313" key="8">
    <source>
        <dbReference type="Proteomes" id="UP000243723"/>
    </source>
</evidence>
<dbReference type="Pfam" id="PF05686">
    <property type="entry name" value="Glyco_transf_90"/>
    <property type="match status" value="1"/>
</dbReference>
<keyword evidence="8" id="KW-1185">Reference proteome</keyword>
<keyword evidence="2" id="KW-0808">Transferase</keyword>
<feature type="transmembrane region" description="Helical" evidence="4">
    <location>
        <begin position="360"/>
        <end position="379"/>
    </location>
</feature>
<proteinExistence type="inferred from homology"/>
<accession>A0A2P8AK25</accession>
<gene>
    <name evidence="7" type="ORF">B9Z65_939</name>
</gene>
<dbReference type="EMBL" id="NHZQ01000003">
    <property type="protein sequence ID" value="PSK60789.1"/>
    <property type="molecule type" value="Genomic_DNA"/>
</dbReference>
<feature type="signal peptide" evidence="5">
    <location>
        <begin position="1"/>
        <end position="20"/>
    </location>
</feature>
<keyword evidence="5" id="KW-0732">Signal</keyword>
<sequence length="1148" mass="128674">MASYLSLAFLALSACPLATASFGNAFSSGPTAEGNFIRVANSTLIVPQAPKPQMSLLSPWVGMGTSNGDLIQALVESYAGDQDYGCGPLNSKQQWCSWSSQVGGSQSLTKPGDRVKMSYMLNDETDMYDQYVYVNGKLVSKSSTDWVNTVLVLDQPQPDYSNTFGNGGSNGTLTTQDGGKTWKGSRITIDKWDSGPSCPYFDNQNVTTRAGSVFEVECGVDSWYRRNPFIKSLGLPASLVPNNYLWLLVVLPIRIVLFRLLVRQSQCLTEPWRLSSLTLMPAYAAGMDWVMSRSQQGQRQSLGEVAGGSVQIHTERHPYALVTFAMLLYVPSISAMRAYSEGPASSSICSQGNLLPVIQMFAVLIDMRIINAVISLLTYNPANGKRAVPMHSALRLFSIAFGFAALLVISHGFVWFTFVPEDRSWTVLIPRKFVSAALKLDLLVCIIATTFVISVTHFGITSTVFNVAASMSFGHYFSQISSFPANGLTTAIAAFIVVCAISVFQMYTISASRTALDRSTAKSSRRTRLLLIIFYLFLITFGITVQLRRQGSTSRHPIDKLIADAKAQHQKWRIQASQSTSLPETVKIYRKRYERPPPPGFDKWYEFAIARNSSIIDDFDSIARDLKPFSYLSPRDLRSRTWEAMRNPWNDVTGIIIRDGKASAHPDVRPTHKWMMEGLLSMISKFEQHLPDMDLAFNTNDEPRVNTRFKSPQEEVESRGGVAPSPLSESFPVRPRSSFSKERAVSWKSSGAGNQASRVIFEHLSFQNIFYSFGTHACWRDPSLQSTFLWDRSQLCASCMEPHSDMVFLSDWKRSNDPCHQPDLAHLHGFYSSPSSFKGTHKLYPIFSQSKAPHFDDILYPSAWNYQDKAIYSPSTEFPDPPFHDKNSTLFWRGATTEGVSPGNSAWTGFTRQRFHHIANSPTSPQALVPLSQDHDTTSPHNEWHYTYLPPSILQRTLPTDIKFTSPIHRCGDPDCAAQATALAPLVEPSDFQTHWSYKYILDLDGAGFSGRFLPFLQSRSLPFKAALFREWYDDRLQAWTHFVPLDLRGTGFWATLMYFAGWKGRVDGEAVEVKGHENEGEGIAEAGRKWGRQVLRKEDMEIYMFRLLLEWGRLTDDERDEIGLGVEEAEGIERSWKGRDRGKGRGG</sequence>
<keyword evidence="4" id="KW-1133">Transmembrane helix</keyword>
<feature type="domain" description="Glycosyl transferase CAP10" evidence="6">
    <location>
        <begin position="806"/>
        <end position="1119"/>
    </location>
</feature>
<evidence type="ECO:0000259" key="6">
    <source>
        <dbReference type="SMART" id="SM00672"/>
    </source>
</evidence>
<dbReference type="GO" id="GO:0016740">
    <property type="term" value="F:transferase activity"/>
    <property type="evidence" value="ECO:0007669"/>
    <property type="project" value="UniProtKB-KW"/>
</dbReference>
<evidence type="ECO:0000256" key="1">
    <source>
        <dbReference type="ARBA" id="ARBA00010118"/>
    </source>
</evidence>
<evidence type="ECO:0000256" key="4">
    <source>
        <dbReference type="SAM" id="Phobius"/>
    </source>
</evidence>
<feature type="chain" id="PRO_5015126287" description="Glycosyl transferase CAP10 domain-containing protein" evidence="5">
    <location>
        <begin position="21"/>
        <end position="1148"/>
    </location>
</feature>
<feature type="region of interest" description="Disordered" evidence="3">
    <location>
        <begin position="698"/>
        <end position="735"/>
    </location>
</feature>
<evidence type="ECO:0000256" key="2">
    <source>
        <dbReference type="ARBA" id="ARBA00022679"/>
    </source>
</evidence>
<feature type="transmembrane region" description="Helical" evidence="4">
    <location>
        <begin position="440"/>
        <end position="468"/>
    </location>
</feature>
<feature type="transmembrane region" description="Helical" evidence="4">
    <location>
        <begin position="488"/>
        <end position="509"/>
    </location>
</feature>